<name>A0AC34RHX1_9BILA</name>
<reference evidence="2" key="1">
    <citation type="submission" date="2022-11" db="UniProtKB">
        <authorList>
            <consortium name="WormBaseParasite"/>
        </authorList>
    </citation>
    <scope>IDENTIFICATION</scope>
</reference>
<accession>A0AC34RHX1</accession>
<evidence type="ECO:0000313" key="1">
    <source>
        <dbReference type="Proteomes" id="UP000887576"/>
    </source>
</evidence>
<sequence>MSDDYQVLNLFGQECDAGWGYDARIRCFIPKDQKIERFGHLLGTPKQLNGHCLVDGDSLSSLTFDFHSESESSYSQMMKKLFGNCRDFIEAIVDRNENVCNLIEFLMKNRENIGSISHVTNEKRRNHATNTNFPNATHFVEYVHFGTRMLIIFDGNNVDLLENGDKKNILDKIWKKKQDLTENQEKIVCQVLIFSQKTTKIGEFTMKKILEMISEPESSIPLSCEMKSLPGKSSNLYFKNFKHYDMLTNQIFEIYWIKKLLEDEVTDSFMDQFSELSMKDKLPEGFAMKKEKMSNLEKITNAWNQKIQQCTDLLDRKDVSMYDLWSTFPMEGILEMKKQMKAANVDSFAKV</sequence>
<proteinExistence type="predicted"/>
<dbReference type="Proteomes" id="UP000887576">
    <property type="component" value="Unplaced"/>
</dbReference>
<organism evidence="1 2">
    <name type="scientific">Panagrolaimus sp. JU765</name>
    <dbReference type="NCBI Taxonomy" id="591449"/>
    <lineage>
        <taxon>Eukaryota</taxon>
        <taxon>Metazoa</taxon>
        <taxon>Ecdysozoa</taxon>
        <taxon>Nematoda</taxon>
        <taxon>Chromadorea</taxon>
        <taxon>Rhabditida</taxon>
        <taxon>Tylenchina</taxon>
        <taxon>Panagrolaimomorpha</taxon>
        <taxon>Panagrolaimoidea</taxon>
        <taxon>Panagrolaimidae</taxon>
        <taxon>Panagrolaimus</taxon>
    </lineage>
</organism>
<evidence type="ECO:0000313" key="2">
    <source>
        <dbReference type="WBParaSite" id="JU765_v2.g6985.t1"/>
    </source>
</evidence>
<dbReference type="WBParaSite" id="JU765_v2.g6985.t1">
    <property type="protein sequence ID" value="JU765_v2.g6985.t1"/>
    <property type="gene ID" value="JU765_v2.g6985"/>
</dbReference>
<protein>
    <submittedName>
        <fullName evidence="2">Uncharacterized protein</fullName>
    </submittedName>
</protein>